<name>A0AAD8ZV84_9TELE</name>
<feature type="domain" description="SRCR" evidence="3">
    <location>
        <begin position="82"/>
        <end position="190"/>
    </location>
</feature>
<dbReference type="SUPFAM" id="SSF56784">
    <property type="entry name" value="HAD-like"/>
    <property type="match status" value="1"/>
</dbReference>
<dbReference type="Proteomes" id="UP001239994">
    <property type="component" value="Unassembled WGS sequence"/>
</dbReference>
<dbReference type="InterPro" id="IPR001190">
    <property type="entry name" value="SRCR"/>
</dbReference>
<dbReference type="EMBL" id="JAROKS010000003">
    <property type="protein sequence ID" value="KAK1805465.1"/>
    <property type="molecule type" value="Genomic_DNA"/>
</dbReference>
<gene>
    <name evidence="4" type="ORF">P4O66_019203</name>
</gene>
<dbReference type="GO" id="GO:0008253">
    <property type="term" value="F:5'-nucleotidase activity"/>
    <property type="evidence" value="ECO:0007669"/>
    <property type="project" value="TreeGrafter"/>
</dbReference>
<sequence>MGIHCTYTPVQKSLTYICKNVTLQISYAIGLHGHCRKVEIPEMSKATVHMKDPEHLEQILESIKHSGPNTLQVISDFDMTLTRFAYNGKRCPTSHRHKENACCDSVEIYHNCQWGTVCDDHWDIKCWCADSWDVAELSGPLPVPALVREVAQYFWLMLVVLEVKAPSNSALILDLEHNCNHGEDAGVTCSVMEKPL</sequence>
<organism evidence="4 5">
    <name type="scientific">Electrophorus voltai</name>
    <dbReference type="NCBI Taxonomy" id="2609070"/>
    <lineage>
        <taxon>Eukaryota</taxon>
        <taxon>Metazoa</taxon>
        <taxon>Chordata</taxon>
        <taxon>Craniata</taxon>
        <taxon>Vertebrata</taxon>
        <taxon>Euteleostomi</taxon>
        <taxon>Actinopterygii</taxon>
        <taxon>Neopterygii</taxon>
        <taxon>Teleostei</taxon>
        <taxon>Ostariophysi</taxon>
        <taxon>Gymnotiformes</taxon>
        <taxon>Gymnotoidei</taxon>
        <taxon>Gymnotidae</taxon>
        <taxon>Electrophorus</taxon>
    </lineage>
</organism>
<comment type="caution">
    <text evidence="2">Lacks conserved residue(s) required for the propagation of feature annotation.</text>
</comment>
<keyword evidence="5" id="KW-1185">Reference proteome</keyword>
<dbReference type="InterPro" id="IPR036772">
    <property type="entry name" value="SRCR-like_dom_sf"/>
</dbReference>
<proteinExistence type="predicted"/>
<dbReference type="InterPro" id="IPR023214">
    <property type="entry name" value="HAD_sf"/>
</dbReference>
<reference evidence="4" key="1">
    <citation type="submission" date="2023-03" db="EMBL/GenBank/DDBJ databases">
        <title>Electrophorus voltai genome.</title>
        <authorList>
            <person name="Bian C."/>
        </authorList>
    </citation>
    <scope>NUCLEOTIDE SEQUENCE</scope>
    <source>
        <strain evidence="4">CB-2022</strain>
        <tissue evidence="4">Muscle</tissue>
    </source>
</reference>
<evidence type="ECO:0000259" key="3">
    <source>
        <dbReference type="PROSITE" id="PS50287"/>
    </source>
</evidence>
<accession>A0AAD8ZV84</accession>
<dbReference type="GO" id="GO:0005737">
    <property type="term" value="C:cytoplasm"/>
    <property type="evidence" value="ECO:0007669"/>
    <property type="project" value="TreeGrafter"/>
</dbReference>
<dbReference type="PANTHER" id="PTHR13045">
    <property type="entry name" value="5'-NUCLEOTIDASE"/>
    <property type="match status" value="1"/>
</dbReference>
<evidence type="ECO:0000313" key="4">
    <source>
        <dbReference type="EMBL" id="KAK1805465.1"/>
    </source>
</evidence>
<dbReference type="Gene3D" id="3.10.250.10">
    <property type="entry name" value="SRCR-like domain"/>
    <property type="match status" value="1"/>
</dbReference>
<dbReference type="GO" id="GO:0016020">
    <property type="term" value="C:membrane"/>
    <property type="evidence" value="ECO:0007669"/>
    <property type="project" value="InterPro"/>
</dbReference>
<dbReference type="PROSITE" id="PS50287">
    <property type="entry name" value="SRCR_2"/>
    <property type="match status" value="1"/>
</dbReference>
<evidence type="ECO:0000256" key="1">
    <source>
        <dbReference type="ARBA" id="ARBA00023157"/>
    </source>
</evidence>
<dbReference type="Gene3D" id="3.40.50.1000">
    <property type="entry name" value="HAD superfamily/HAD-like"/>
    <property type="match status" value="1"/>
</dbReference>
<dbReference type="PANTHER" id="PTHR13045:SF15">
    <property type="entry name" value="7-METHYLGUANOSINE PHOSPHATE-SPECIFIC 5'-NUCLEOTIDASE"/>
    <property type="match status" value="1"/>
</dbReference>
<evidence type="ECO:0000256" key="2">
    <source>
        <dbReference type="PROSITE-ProRule" id="PRU00196"/>
    </source>
</evidence>
<dbReference type="AlphaFoldDB" id="A0AAD8ZV84"/>
<comment type="caution">
    <text evidence="4">The sequence shown here is derived from an EMBL/GenBank/DDBJ whole genome shotgun (WGS) entry which is preliminary data.</text>
</comment>
<evidence type="ECO:0000313" key="5">
    <source>
        <dbReference type="Proteomes" id="UP001239994"/>
    </source>
</evidence>
<dbReference type="SUPFAM" id="SSF56487">
    <property type="entry name" value="SRCR-like"/>
    <property type="match status" value="1"/>
</dbReference>
<dbReference type="InterPro" id="IPR036412">
    <property type="entry name" value="HAD-like_sf"/>
</dbReference>
<protein>
    <recommendedName>
        <fullName evidence="3">SRCR domain-containing protein</fullName>
    </recommendedName>
</protein>
<dbReference type="PRINTS" id="PR00258">
    <property type="entry name" value="SPERACTRCPTR"/>
</dbReference>
<keyword evidence="1" id="KW-1015">Disulfide bond</keyword>